<accession>A0ABW4XX38</accession>
<evidence type="ECO:0000313" key="1">
    <source>
        <dbReference type="EMBL" id="MFD2099587.1"/>
    </source>
</evidence>
<evidence type="ECO:0000313" key="2">
    <source>
        <dbReference type="Proteomes" id="UP001597342"/>
    </source>
</evidence>
<protein>
    <recommendedName>
        <fullName evidence="3">VCBS repeat-containing protein</fullName>
    </recommendedName>
</protein>
<keyword evidence="2" id="KW-1185">Reference proteome</keyword>
<organism evidence="1 2">
    <name type="scientific">Flagellimonas iocasae</name>
    <dbReference type="NCBI Taxonomy" id="2055905"/>
    <lineage>
        <taxon>Bacteria</taxon>
        <taxon>Pseudomonadati</taxon>
        <taxon>Bacteroidota</taxon>
        <taxon>Flavobacteriia</taxon>
        <taxon>Flavobacteriales</taxon>
        <taxon>Flavobacteriaceae</taxon>
        <taxon>Flagellimonas</taxon>
    </lineage>
</organism>
<proteinExistence type="predicted"/>
<sequence>MKSVCTGLMVLCGILSTMAQEDSFEKRLKLEVLDQSTIERWDFGATSISCLSDGLWEHVLPKSTQGTDKIILNRNELNYFMELDGIKIKTKTGPISKPEHWENRFGKQVQTLTLSKSLTFLAIKGGKLEQFSIDTLVGVQYATYYPHGELDVPDKHGVPIIFQQENEFDEHSPVLLVSSTFMNHIDLNEAKVHRETVVSGSEDMSGTRYCIGLDFNGDGQLEVLMYNETIHDHLSDEGDESLVSESSIIGLYYKNQWYRTSIWEIGMDGLEGF</sequence>
<comment type="caution">
    <text evidence="1">The sequence shown here is derived from an EMBL/GenBank/DDBJ whole genome shotgun (WGS) entry which is preliminary data.</text>
</comment>
<gene>
    <name evidence="1" type="ORF">ACFSJE_07380</name>
</gene>
<dbReference type="EMBL" id="JBHUHU010000003">
    <property type="protein sequence ID" value="MFD2099587.1"/>
    <property type="molecule type" value="Genomic_DNA"/>
</dbReference>
<name>A0ABW4XX38_9FLAO</name>
<reference evidence="2" key="1">
    <citation type="journal article" date="2019" name="Int. J. Syst. Evol. Microbiol.">
        <title>The Global Catalogue of Microorganisms (GCM) 10K type strain sequencing project: providing services to taxonomists for standard genome sequencing and annotation.</title>
        <authorList>
            <consortium name="The Broad Institute Genomics Platform"/>
            <consortium name="The Broad Institute Genome Sequencing Center for Infectious Disease"/>
            <person name="Wu L."/>
            <person name="Ma J."/>
        </authorList>
    </citation>
    <scope>NUCLEOTIDE SEQUENCE [LARGE SCALE GENOMIC DNA]</scope>
    <source>
        <strain evidence="2">JCM 3389</strain>
    </source>
</reference>
<dbReference type="Proteomes" id="UP001597342">
    <property type="component" value="Unassembled WGS sequence"/>
</dbReference>
<evidence type="ECO:0008006" key="3">
    <source>
        <dbReference type="Google" id="ProtNLM"/>
    </source>
</evidence>
<dbReference type="RefSeq" id="WP_379830345.1">
    <property type="nucleotide sequence ID" value="NZ_JBHUHU010000003.1"/>
</dbReference>